<feature type="region of interest" description="Disordered" evidence="11">
    <location>
        <begin position="832"/>
        <end position="888"/>
    </location>
</feature>
<evidence type="ECO:0000256" key="9">
    <source>
        <dbReference type="ARBA" id="ARBA00023274"/>
    </source>
</evidence>
<reference evidence="13 15" key="1">
    <citation type="journal article" date="2023" name="G3 (Bethesda)">
        <title>A haplotype-resolved chromosome-scale genome for Quercus rubra L. provides insights into the genetics of adaptive traits for red oak species.</title>
        <authorList>
            <person name="Kapoor B."/>
            <person name="Jenkins J."/>
            <person name="Schmutz J."/>
            <person name="Zhebentyayeva T."/>
            <person name="Kuelheim C."/>
            <person name="Coggeshall M."/>
            <person name="Heim C."/>
            <person name="Lasky J.R."/>
            <person name="Leites L."/>
            <person name="Islam-Faridi N."/>
            <person name="Romero-Severson J."/>
            <person name="DeLeo V.L."/>
            <person name="Lucas S.M."/>
            <person name="Lazic D."/>
            <person name="Gailing O."/>
            <person name="Carlson J."/>
            <person name="Staton M."/>
        </authorList>
    </citation>
    <scope>NUCLEOTIDE SEQUENCE [LARGE SCALE GENOMIC DNA]</scope>
    <source>
        <strain evidence="13">Pseudo-F2</strain>
        <tissue evidence="14">Dormant leaf buds and twig bark tissues</tissue>
    </source>
</reference>
<evidence type="ECO:0000256" key="8">
    <source>
        <dbReference type="ARBA" id="ARBA00023187"/>
    </source>
</evidence>
<feature type="compositionally biased region" description="Acidic residues" evidence="11">
    <location>
        <begin position="871"/>
        <end position="888"/>
    </location>
</feature>
<keyword evidence="5" id="KW-0677">Repeat</keyword>
<dbReference type="PANTHER" id="PTHR31846">
    <property type="entry name" value="CRS1 / YHBY (CRM) DOMAIN-CONTAINING PROTEIN"/>
    <property type="match status" value="1"/>
</dbReference>
<dbReference type="Gene3D" id="3.30.110.60">
    <property type="entry name" value="YhbY-like"/>
    <property type="match status" value="3"/>
</dbReference>
<name>A0AAN7ED40_QUERU</name>
<evidence type="ECO:0000256" key="1">
    <source>
        <dbReference type="ARBA" id="ARBA00004229"/>
    </source>
</evidence>
<keyword evidence="3" id="KW-0934">Plastid</keyword>
<evidence type="ECO:0000256" key="6">
    <source>
        <dbReference type="ARBA" id="ARBA00022884"/>
    </source>
</evidence>
<feature type="compositionally biased region" description="Low complexity" evidence="11">
    <location>
        <begin position="54"/>
        <end position="74"/>
    </location>
</feature>
<evidence type="ECO:0000256" key="4">
    <source>
        <dbReference type="ARBA" id="ARBA00022664"/>
    </source>
</evidence>
<keyword evidence="8" id="KW-0508">mRNA splicing</keyword>
<dbReference type="Proteomes" id="UP001324115">
    <property type="component" value="Unassembled WGS sequence"/>
</dbReference>
<evidence type="ECO:0000256" key="5">
    <source>
        <dbReference type="ARBA" id="ARBA00022737"/>
    </source>
</evidence>
<dbReference type="FunFam" id="3.30.110.60:FF:000003">
    <property type="entry name" value="CRM-domain containing factor CFM3B, chloroplastic"/>
    <property type="match status" value="1"/>
</dbReference>
<dbReference type="FunFam" id="3.30.110.60:FF:000002">
    <property type="entry name" value="CRS2-associated factor 1, chloroplastic"/>
    <property type="match status" value="2"/>
</dbReference>
<evidence type="ECO:0000256" key="7">
    <source>
        <dbReference type="ARBA" id="ARBA00022946"/>
    </source>
</evidence>
<feature type="compositionally biased region" description="Low complexity" evidence="11">
    <location>
        <begin position="84"/>
        <end position="96"/>
    </location>
</feature>
<evidence type="ECO:0000259" key="12">
    <source>
        <dbReference type="PROSITE" id="PS51295"/>
    </source>
</evidence>
<keyword evidence="4" id="KW-0507">mRNA processing</keyword>
<feature type="compositionally biased region" description="Polar residues" evidence="11">
    <location>
        <begin position="347"/>
        <end position="360"/>
    </location>
</feature>
<comment type="subcellular location">
    <subcellularLocation>
        <location evidence="1">Plastid</location>
        <location evidence="1">Chloroplast</location>
    </subcellularLocation>
</comment>
<dbReference type="InterPro" id="IPR001890">
    <property type="entry name" value="RNA-binding_CRM"/>
</dbReference>
<feature type="region of interest" description="Disordered" evidence="11">
    <location>
        <begin position="347"/>
        <end position="378"/>
    </location>
</feature>
<dbReference type="SMART" id="SM01103">
    <property type="entry name" value="CRS1_YhbY"/>
    <property type="match status" value="3"/>
</dbReference>
<gene>
    <name evidence="13" type="ORF">RGQ29_003459</name>
</gene>
<feature type="region of interest" description="Disordered" evidence="11">
    <location>
        <begin position="153"/>
        <end position="172"/>
    </location>
</feature>
<protein>
    <recommendedName>
        <fullName evidence="12">CRM domain-containing protein</fullName>
    </recommendedName>
</protein>
<dbReference type="GO" id="GO:0000373">
    <property type="term" value="P:Group II intron splicing"/>
    <property type="evidence" value="ECO:0007669"/>
    <property type="project" value="UniProtKB-ARBA"/>
</dbReference>
<proteinExistence type="predicted"/>
<dbReference type="GO" id="GO:0009507">
    <property type="term" value="C:chloroplast"/>
    <property type="evidence" value="ECO:0007669"/>
    <property type="project" value="UniProtKB-SubCell"/>
</dbReference>
<accession>A0AAN7ED40</accession>
<dbReference type="GO" id="GO:0006397">
    <property type="term" value="P:mRNA processing"/>
    <property type="evidence" value="ECO:0007669"/>
    <property type="project" value="UniProtKB-KW"/>
</dbReference>
<sequence length="888" mass="99938">MALTTAKISELPLRRNPFPLTSNSQSHSHSLNFLFSSAPNLSFHILKPFSSLRTTTQHSGNSHSHSNSRSNTTPKPKPKPNPNPKASSKPKSTSAPWLNKWPSHTPPTRNDAVAGVDVEDRVETRYFDNKVKGHSAIERIVLRLRNLGLVSDEELEETDDGDDALPPPATGEEKLGDLLRREWIRPDFIFEESENGIDESVLPWERDGEEDKVVEDEERAWTPKRRAKAPSLAELTMEDEELRRLRGVGMYIRERISIPKAGITKEVLEKIHAKWRKEEVVRLKFHEVLAHDMKTAHEIVERRTGGLVIWRSGSVMVVYRGSNYEWPPKSQPVHREADAFYVPDVSSADSSMTRSGSDESSSPEKIETAVRMPDSPVSITEEESEYNNLLDGLGPRFVEWWGTGVLPVDADVLPQKVPGYKTPFRLLPTGMRSRLTNAEMTNFRKLAKSLPSHFALGRNRNHQGLASAIIKLWEKSLIVKIAVKRGIQNTNNKLMAEELKNLTGGVLLLRNKYYIVMYRGKDFVPTSVAAVLAERQELAKQVQDVEEKVRCGPVGAVQSDEDDKQALPTGAAAALAQRQDLAKQGQVVEDKVQCEAVDVVQAGEDQEQALAGTLAEFYEAQARWGREISAEEREKMIEEASKSKTARLVKRIEHKLAMAQTKKLRAEKLLAKIEASMLPAGPDHDQETITEEERVMFRRVGLRMKAYLPLGIRGVFDGVIENMHLHWKHRELVKLISKQKTLAFVEDTARLLEYESGGVLVAIERVPKGYALIYYRGKNYRRPISIRPRNLLTKAKALKRSVAMQRHEALSQHISELERTIEQMKKEIGISQDAEDGNSWSSEDANGPNQIGTLSEFTQSEDKASCMTSGGEEDDGISDWEEDEDDDA</sequence>
<keyword evidence="6 10" id="KW-0694">RNA-binding</keyword>
<evidence type="ECO:0000256" key="2">
    <source>
        <dbReference type="ARBA" id="ARBA00022528"/>
    </source>
</evidence>
<evidence type="ECO:0000256" key="3">
    <source>
        <dbReference type="ARBA" id="ARBA00022640"/>
    </source>
</evidence>
<evidence type="ECO:0000256" key="11">
    <source>
        <dbReference type="SAM" id="MobiDB-lite"/>
    </source>
</evidence>
<dbReference type="PANTHER" id="PTHR31846:SF4">
    <property type="entry name" value="CRS1 _ YHBY (CRM) DOMAIN-CONTAINING PROTEIN"/>
    <property type="match status" value="1"/>
</dbReference>
<evidence type="ECO:0000256" key="10">
    <source>
        <dbReference type="PROSITE-ProRule" id="PRU00626"/>
    </source>
</evidence>
<feature type="compositionally biased region" description="Acidic residues" evidence="11">
    <location>
        <begin position="153"/>
        <end position="163"/>
    </location>
</feature>
<feature type="compositionally biased region" description="Polar residues" evidence="11">
    <location>
        <begin position="838"/>
        <end position="858"/>
    </location>
</feature>
<dbReference type="InterPro" id="IPR035920">
    <property type="entry name" value="YhbY-like_sf"/>
</dbReference>
<feature type="domain" description="CRM" evidence="12">
    <location>
        <begin position="687"/>
        <end position="787"/>
    </location>
</feature>
<dbReference type="GO" id="GO:0003729">
    <property type="term" value="F:mRNA binding"/>
    <property type="evidence" value="ECO:0007669"/>
    <property type="project" value="InterPro"/>
</dbReference>
<dbReference type="EMBL" id="JAXUIC010000010">
    <property type="protein sequence ID" value="KAK4567702.1"/>
    <property type="molecule type" value="Genomic_DNA"/>
</dbReference>
<feature type="domain" description="CRM" evidence="12">
    <location>
        <begin position="235"/>
        <end position="331"/>
    </location>
</feature>
<evidence type="ECO:0000313" key="15">
    <source>
        <dbReference type="Proteomes" id="UP001324115"/>
    </source>
</evidence>
<keyword evidence="2" id="KW-0150">Chloroplast</keyword>
<feature type="region of interest" description="Disordered" evidence="11">
    <location>
        <begin position="54"/>
        <end position="116"/>
    </location>
</feature>
<evidence type="ECO:0000313" key="14">
    <source>
        <dbReference type="EMBL" id="KAK4567703.1"/>
    </source>
</evidence>
<dbReference type="PROSITE" id="PS51295">
    <property type="entry name" value="CRM"/>
    <property type="match status" value="3"/>
</dbReference>
<feature type="domain" description="CRM" evidence="12">
    <location>
        <begin position="433"/>
        <end position="530"/>
    </location>
</feature>
<keyword evidence="7" id="KW-0809">Transit peptide</keyword>
<organism evidence="13 15">
    <name type="scientific">Quercus rubra</name>
    <name type="common">Northern red oak</name>
    <name type="synonym">Quercus borealis</name>
    <dbReference type="NCBI Taxonomy" id="3512"/>
    <lineage>
        <taxon>Eukaryota</taxon>
        <taxon>Viridiplantae</taxon>
        <taxon>Streptophyta</taxon>
        <taxon>Embryophyta</taxon>
        <taxon>Tracheophyta</taxon>
        <taxon>Spermatophyta</taxon>
        <taxon>Magnoliopsida</taxon>
        <taxon>eudicotyledons</taxon>
        <taxon>Gunneridae</taxon>
        <taxon>Pentapetalae</taxon>
        <taxon>rosids</taxon>
        <taxon>fabids</taxon>
        <taxon>Fagales</taxon>
        <taxon>Fagaceae</taxon>
        <taxon>Quercus</taxon>
    </lineage>
</organism>
<comment type="caution">
    <text evidence="13">The sequence shown here is derived from an EMBL/GenBank/DDBJ whole genome shotgun (WGS) entry which is preliminary data.</text>
</comment>
<dbReference type="SUPFAM" id="SSF75471">
    <property type="entry name" value="YhbY-like"/>
    <property type="match status" value="3"/>
</dbReference>
<keyword evidence="15" id="KW-1185">Reference proteome</keyword>
<dbReference type="GO" id="GO:1990904">
    <property type="term" value="C:ribonucleoprotein complex"/>
    <property type="evidence" value="ECO:0007669"/>
    <property type="project" value="UniProtKB-KW"/>
</dbReference>
<dbReference type="AlphaFoldDB" id="A0AAN7ED40"/>
<dbReference type="Pfam" id="PF01985">
    <property type="entry name" value="CRS1_YhbY"/>
    <property type="match status" value="3"/>
</dbReference>
<keyword evidence="9" id="KW-0687">Ribonucleoprotein</keyword>
<dbReference type="InterPro" id="IPR045278">
    <property type="entry name" value="CRS1/CFM2/CFM3"/>
</dbReference>
<evidence type="ECO:0000313" key="13">
    <source>
        <dbReference type="EMBL" id="KAK4567702.1"/>
    </source>
</evidence>
<dbReference type="EMBL" id="JAXUIC010000010">
    <property type="protein sequence ID" value="KAK4567703.1"/>
    <property type="molecule type" value="Genomic_DNA"/>
</dbReference>